<name>A0ACC6UDH5_9BURK</name>
<accession>A0ACC6UDH5</accession>
<gene>
    <name evidence="1" type="ORF">AB4Y32_38575</name>
</gene>
<evidence type="ECO:0000313" key="2">
    <source>
        <dbReference type="Proteomes" id="UP001558850"/>
    </source>
</evidence>
<sequence length="63" mass="6898">MSTESAMAALAALPEDQRNLLSLVSVEDLTYAEAAKTLNILIGTVMSRLARRRERLQHALDGD</sequence>
<evidence type="ECO:0000313" key="1">
    <source>
        <dbReference type="EMBL" id="MEX3937572.1"/>
    </source>
</evidence>
<dbReference type="EMBL" id="JBFRCH010000056">
    <property type="protein sequence ID" value="MEX3937572.1"/>
    <property type="molecule type" value="Genomic_DNA"/>
</dbReference>
<proteinExistence type="predicted"/>
<dbReference type="Proteomes" id="UP001558850">
    <property type="component" value="Unassembled WGS sequence"/>
</dbReference>
<keyword evidence="2" id="KW-1185">Reference proteome</keyword>
<comment type="caution">
    <text evidence="1">The sequence shown here is derived from an EMBL/GenBank/DDBJ whole genome shotgun (WGS) entry which is preliminary data.</text>
</comment>
<protein>
    <submittedName>
        <fullName evidence="1">Sigma factor-like helix-turn-helix DNA-binding protein</fullName>
    </submittedName>
</protein>
<reference evidence="1" key="1">
    <citation type="submission" date="2024-07" db="EMBL/GenBank/DDBJ databases">
        <title>A survey of Mimosa microsymbionts across Brazilian biomes reveals a high diversity of Paraburkholderia nodulating endemic species, but also that Cupriavidus is common as a symbiont of widespread species.</title>
        <authorList>
            <person name="Rouws L."/>
            <person name="Barauna A."/>
            <person name="Beukes C."/>
            <person name="Rouws J.R.C."/>
            <person name="De Faria S.M."/>
            <person name="Gross E."/>
            <person name="Bueno Dos Reis Junior F."/>
            <person name="Simon M.F."/>
            <person name="Maluk M."/>
            <person name="Odee D.W."/>
            <person name="Kenicer G."/>
            <person name="Young J.P.W."/>
            <person name="Reis V.M."/>
            <person name="Zilli J."/>
            <person name="James E.K."/>
        </authorList>
    </citation>
    <scope>NUCLEOTIDE SEQUENCE</scope>
    <source>
        <strain evidence="1">EG181B</strain>
    </source>
</reference>
<organism evidence="1 2">
    <name type="scientific">Paraburkholderia phymatum</name>
    <dbReference type="NCBI Taxonomy" id="148447"/>
    <lineage>
        <taxon>Bacteria</taxon>
        <taxon>Pseudomonadati</taxon>
        <taxon>Pseudomonadota</taxon>
        <taxon>Betaproteobacteria</taxon>
        <taxon>Burkholderiales</taxon>
        <taxon>Burkholderiaceae</taxon>
        <taxon>Paraburkholderia</taxon>
    </lineage>
</organism>